<reference evidence="2" key="1">
    <citation type="submission" date="2022-10" db="EMBL/GenBank/DDBJ databases">
        <authorList>
            <person name="Yu W.X."/>
        </authorList>
    </citation>
    <scope>NUCLEOTIDE SEQUENCE</scope>
    <source>
        <strain evidence="2">AAT</strain>
    </source>
</reference>
<evidence type="ECO:0008006" key="4">
    <source>
        <dbReference type="Google" id="ProtNLM"/>
    </source>
</evidence>
<gene>
    <name evidence="2" type="ORF">OM075_05020</name>
</gene>
<feature type="signal peptide" evidence="1">
    <location>
        <begin position="1"/>
        <end position="24"/>
    </location>
</feature>
<evidence type="ECO:0000313" key="2">
    <source>
        <dbReference type="EMBL" id="MCW3785816.1"/>
    </source>
</evidence>
<evidence type="ECO:0000313" key="3">
    <source>
        <dbReference type="Proteomes" id="UP001209229"/>
    </source>
</evidence>
<dbReference type="Proteomes" id="UP001209229">
    <property type="component" value="Unassembled WGS sequence"/>
</dbReference>
<organism evidence="2 3">
    <name type="scientific">Plebeiibacterium sediminum</name>
    <dbReference type="NCBI Taxonomy" id="2992112"/>
    <lineage>
        <taxon>Bacteria</taxon>
        <taxon>Pseudomonadati</taxon>
        <taxon>Bacteroidota</taxon>
        <taxon>Bacteroidia</taxon>
        <taxon>Marinilabiliales</taxon>
        <taxon>Marinilabiliaceae</taxon>
        <taxon>Plebeiibacterium</taxon>
    </lineage>
</organism>
<dbReference type="EMBL" id="JAPDPJ010000006">
    <property type="protein sequence ID" value="MCW3785816.1"/>
    <property type="molecule type" value="Genomic_DNA"/>
</dbReference>
<feature type="chain" id="PRO_5041957649" description="Por secretion system C-terminal sorting domain-containing protein" evidence="1">
    <location>
        <begin position="25"/>
        <end position="209"/>
    </location>
</feature>
<dbReference type="RefSeq" id="WP_301189387.1">
    <property type="nucleotide sequence ID" value="NZ_JAPDPJ010000006.1"/>
</dbReference>
<keyword evidence="3" id="KW-1185">Reference proteome</keyword>
<dbReference type="AlphaFoldDB" id="A0AAE3M1Z8"/>
<sequence>MKTRKFFKGIALGVMFALGVTAFAGEGDGKTASPAVSIFPYLDTDYSVLSLNNLSEKSAVLTIEGTSGEIFHREVINKAGFTQKVLDFSYLADGTYSVNLKSKGTEYFSKPFIVENHKVVVNSDHAAVASNANTSFASVVNNTLIVSYIPFGVKSVDVTISSNTEEIFTETFTADKTFSKKFDISALPRGEYQVSINSEDKNYSYAFSK</sequence>
<keyword evidence="1" id="KW-0732">Signal</keyword>
<accession>A0AAE3M1Z8</accession>
<proteinExistence type="predicted"/>
<comment type="caution">
    <text evidence="2">The sequence shown here is derived from an EMBL/GenBank/DDBJ whole genome shotgun (WGS) entry which is preliminary data.</text>
</comment>
<dbReference type="Gene3D" id="2.60.40.3080">
    <property type="match status" value="1"/>
</dbReference>
<protein>
    <recommendedName>
        <fullName evidence="4">Por secretion system C-terminal sorting domain-containing protein</fullName>
    </recommendedName>
</protein>
<name>A0AAE3M1Z8_9BACT</name>
<evidence type="ECO:0000256" key="1">
    <source>
        <dbReference type="SAM" id="SignalP"/>
    </source>
</evidence>